<dbReference type="GO" id="GO:0020037">
    <property type="term" value="F:heme binding"/>
    <property type="evidence" value="ECO:0007669"/>
    <property type="project" value="InterPro"/>
</dbReference>
<dbReference type="InterPro" id="IPR017562">
    <property type="entry name" value="Cyt_c_biogenesis_CcsA"/>
</dbReference>
<keyword evidence="5 6" id="KW-0472">Membrane</keyword>
<evidence type="ECO:0000256" key="5">
    <source>
        <dbReference type="ARBA" id="ARBA00023136"/>
    </source>
</evidence>
<evidence type="ECO:0000256" key="3">
    <source>
        <dbReference type="ARBA" id="ARBA00022748"/>
    </source>
</evidence>
<dbReference type="GO" id="GO:0017004">
    <property type="term" value="P:cytochrome complex assembly"/>
    <property type="evidence" value="ECO:0007669"/>
    <property type="project" value="UniProtKB-UniRule"/>
</dbReference>
<sequence length="301" mass="34586">MISDFVPLLKISSLLTLFISVLFYGYSMLYDSAKKKKSYGRLGMLISSFLIISLLIIRGFNFGYIPFSNLYESMVCLTAILIILHIILELYQKQYGVQFLTSIMTLSIYSYANFLIPIKKEENIFLLPALQSNWLVMHVSVMILAYGTLLLGSILSISFLLYKWFENSPFLKKHFYMFSHDSNLSLPLVKTNNESLLLENLDLLSYKFISLGFPFLTLGIFSGAVWANEAWGSYWNWDPKETWALITWILYAIYLHLRMGKNWKGTKSAIVGSCGFVIIWICYLGVNLLGKGLHSYGWFTV</sequence>
<feature type="transmembrane region" description="Helical" evidence="6">
    <location>
        <begin position="70"/>
        <end position="88"/>
    </location>
</feature>
<feature type="transmembrane region" description="Helical" evidence="6">
    <location>
        <begin position="136"/>
        <end position="162"/>
    </location>
</feature>
<feature type="transmembrane region" description="Helical" evidence="6">
    <location>
        <begin position="42"/>
        <end position="64"/>
    </location>
</feature>
<dbReference type="InterPro" id="IPR045062">
    <property type="entry name" value="Cyt_c_biogenesis_CcsA/CcmC"/>
</dbReference>
<evidence type="ECO:0000256" key="1">
    <source>
        <dbReference type="ARBA" id="ARBA00004141"/>
    </source>
</evidence>
<evidence type="ECO:0000313" key="8">
    <source>
        <dbReference type="EMBL" id="ANI25347.1"/>
    </source>
</evidence>
<dbReference type="GeneID" id="27986422"/>
<dbReference type="InterPro" id="IPR002541">
    <property type="entry name" value="Cyt_c_assembly"/>
</dbReference>
<dbReference type="PANTHER" id="PTHR30071:SF1">
    <property type="entry name" value="CYTOCHROME B_B6 PROTEIN-RELATED"/>
    <property type="match status" value="1"/>
</dbReference>
<feature type="transmembrane region" description="Helical" evidence="6">
    <location>
        <begin position="269"/>
        <end position="289"/>
    </location>
</feature>
<evidence type="ECO:0000256" key="2">
    <source>
        <dbReference type="ARBA" id="ARBA00022692"/>
    </source>
</evidence>
<dbReference type="EMBL" id="KU646490">
    <property type="protein sequence ID" value="ANI25347.1"/>
    <property type="molecule type" value="Genomic_DNA"/>
</dbReference>
<keyword evidence="6" id="KW-0793">Thylakoid</keyword>
<gene>
    <name evidence="6 8" type="primary">ccsA</name>
</gene>
<feature type="domain" description="Cytochrome c assembly protein" evidence="7">
    <location>
        <begin position="68"/>
        <end position="294"/>
    </location>
</feature>
<keyword evidence="4 6" id="KW-1133">Transmembrane helix</keyword>
<feature type="transmembrane region" description="Helical" evidence="6">
    <location>
        <begin position="95"/>
        <end position="116"/>
    </location>
</feature>
<reference evidence="8" key="1">
    <citation type="journal article" date="2016" name="Front. Plant Sci.">
        <title>Comparative Chloroplast Genome Analyses of Streptophyte Green Algae Uncover Major Structural Alterations in the Klebsormidiophyceae, Coleochaetophyceae and Zygnematophyceae.</title>
        <authorList>
            <person name="Lemieux C."/>
            <person name="Otis C."/>
            <person name="Turmel M."/>
        </authorList>
    </citation>
    <scope>NUCLEOTIDE SEQUENCE</scope>
</reference>
<evidence type="ECO:0000256" key="4">
    <source>
        <dbReference type="ARBA" id="ARBA00022989"/>
    </source>
</evidence>
<comment type="function">
    <text evidence="6">Required during biogenesis of c-type cytochromes (cytochrome c6 and cytochrome f) at the step of heme attachment.</text>
</comment>
<evidence type="ECO:0000259" key="7">
    <source>
        <dbReference type="Pfam" id="PF01578"/>
    </source>
</evidence>
<accession>A0A191T4N5</accession>
<dbReference type="Pfam" id="PF01578">
    <property type="entry name" value="Cytochrom_C_asm"/>
    <property type="match status" value="1"/>
</dbReference>
<dbReference type="HAMAP" id="MF_01391">
    <property type="entry name" value="CytC_CcsA"/>
    <property type="match status" value="1"/>
</dbReference>
<dbReference type="PANTHER" id="PTHR30071">
    <property type="entry name" value="HEME EXPORTER PROTEIN C"/>
    <property type="match status" value="1"/>
</dbReference>
<dbReference type="GO" id="GO:0009535">
    <property type="term" value="C:chloroplast thylakoid membrane"/>
    <property type="evidence" value="ECO:0007669"/>
    <property type="project" value="UniProtKB-SubCell"/>
</dbReference>
<dbReference type="RefSeq" id="YP_009256722.1">
    <property type="nucleotide sequence ID" value="NC_030313.1"/>
</dbReference>
<keyword evidence="2 6" id="KW-0812">Transmembrane</keyword>
<keyword evidence="8" id="KW-0934">Plastid</keyword>
<organism evidence="8">
    <name type="scientific">Entransia fimbriata</name>
    <dbReference type="NCBI Taxonomy" id="130991"/>
    <lineage>
        <taxon>Eukaryota</taxon>
        <taxon>Viridiplantae</taxon>
        <taxon>Streptophyta</taxon>
        <taxon>Klebsormidiophyceae</taxon>
        <taxon>Entransiales</taxon>
        <taxon>Entransiaceae</taxon>
        <taxon>Entransia</taxon>
    </lineage>
</organism>
<keyword evidence="3 6" id="KW-0201">Cytochrome c-type biogenesis</keyword>
<comment type="subcellular location">
    <subcellularLocation>
        <location evidence="1">Membrane</location>
        <topology evidence="1">Multi-pass membrane protein</topology>
    </subcellularLocation>
    <subcellularLocation>
        <location evidence="6">Plastid</location>
        <location evidence="6">Chloroplast thylakoid membrane</location>
        <topology evidence="6">Multi-pass membrane protein</topology>
    </subcellularLocation>
</comment>
<dbReference type="GO" id="GO:0005886">
    <property type="term" value="C:plasma membrane"/>
    <property type="evidence" value="ECO:0007669"/>
    <property type="project" value="TreeGrafter"/>
</dbReference>
<comment type="similarity">
    <text evidence="6">Belongs to the CcmF/CycK/Ccl1/NrfE/CcsA family.</text>
</comment>
<name>A0A191T4N5_9VIRI</name>
<feature type="transmembrane region" description="Helical" evidence="6">
    <location>
        <begin position="242"/>
        <end position="257"/>
    </location>
</feature>
<protein>
    <recommendedName>
        <fullName evidence="6">Cytochrome c biogenesis protein CcsA</fullName>
    </recommendedName>
</protein>
<feature type="transmembrane region" description="Helical" evidence="6">
    <location>
        <begin position="12"/>
        <end position="30"/>
    </location>
</feature>
<keyword evidence="8" id="KW-0150">Chloroplast</keyword>
<dbReference type="AlphaFoldDB" id="A0A191T4N5"/>
<comment type="subunit">
    <text evidence="6">May interact with Ccs1.</text>
</comment>
<proteinExistence type="inferred from homology"/>
<feature type="transmembrane region" description="Helical" evidence="6">
    <location>
        <begin position="208"/>
        <end position="227"/>
    </location>
</feature>
<geneLocation type="chloroplast" evidence="8"/>
<dbReference type="NCBIfam" id="TIGR03144">
    <property type="entry name" value="cytochr_II_ccsB"/>
    <property type="match status" value="1"/>
</dbReference>
<evidence type="ECO:0000256" key="6">
    <source>
        <dbReference type="HAMAP-Rule" id="MF_01391"/>
    </source>
</evidence>